<dbReference type="PANTHER" id="PTHR33930:SF2">
    <property type="entry name" value="BLR3452 PROTEIN"/>
    <property type="match status" value="1"/>
</dbReference>
<dbReference type="GO" id="GO:0051920">
    <property type="term" value="F:peroxiredoxin activity"/>
    <property type="evidence" value="ECO:0007669"/>
    <property type="project" value="InterPro"/>
</dbReference>
<evidence type="ECO:0000313" key="2">
    <source>
        <dbReference type="EMBL" id="KXA90605.1"/>
    </source>
</evidence>
<evidence type="ECO:0000313" key="3">
    <source>
        <dbReference type="Proteomes" id="UP000070184"/>
    </source>
</evidence>
<accession>A0A133U8T2</accession>
<keyword evidence="3" id="KW-1185">Reference proteome</keyword>
<comment type="caution">
    <text evidence="2">The sequence shown here is derived from an EMBL/GenBank/DDBJ whole genome shotgun (WGS) entry which is preliminary data.</text>
</comment>
<protein>
    <recommendedName>
        <fullName evidence="1">Carboxymuconolactone decarboxylase-like domain-containing protein</fullName>
    </recommendedName>
</protein>
<evidence type="ECO:0000259" key="1">
    <source>
        <dbReference type="Pfam" id="PF02627"/>
    </source>
</evidence>
<reference evidence="2 3" key="1">
    <citation type="journal article" date="2016" name="Sci. Rep.">
        <title>Metabolic traits of an uncultured archaeal lineage -MSBL1- from brine pools of the Red Sea.</title>
        <authorList>
            <person name="Mwirichia R."/>
            <person name="Alam I."/>
            <person name="Rashid M."/>
            <person name="Vinu M."/>
            <person name="Ba-Alawi W."/>
            <person name="Anthony Kamau A."/>
            <person name="Kamanda Ngugi D."/>
            <person name="Goker M."/>
            <person name="Klenk H.P."/>
            <person name="Bajic V."/>
            <person name="Stingl U."/>
        </authorList>
    </citation>
    <scope>NUCLEOTIDE SEQUENCE [LARGE SCALE GENOMIC DNA]</scope>
    <source>
        <strain evidence="2">SCGC-AAA259B11</strain>
    </source>
</reference>
<name>A0A133U8T2_9EURY</name>
<dbReference type="InterPro" id="IPR029032">
    <property type="entry name" value="AhpD-like"/>
</dbReference>
<dbReference type="Pfam" id="PF02627">
    <property type="entry name" value="CMD"/>
    <property type="match status" value="1"/>
</dbReference>
<feature type="domain" description="Carboxymuconolactone decarboxylase-like" evidence="1">
    <location>
        <begin position="20"/>
        <end position="99"/>
    </location>
</feature>
<proteinExistence type="predicted"/>
<organism evidence="2 3">
    <name type="scientific">candidate division MSBL1 archaeon SCGC-AAA259B11</name>
    <dbReference type="NCBI Taxonomy" id="1698260"/>
    <lineage>
        <taxon>Archaea</taxon>
        <taxon>Methanobacteriati</taxon>
        <taxon>Methanobacteriota</taxon>
        <taxon>candidate division MSBL1</taxon>
    </lineage>
</organism>
<dbReference type="SUPFAM" id="SSF69118">
    <property type="entry name" value="AhpD-like"/>
    <property type="match status" value="1"/>
</dbReference>
<dbReference type="AlphaFoldDB" id="A0A133U8T2"/>
<dbReference type="PANTHER" id="PTHR33930">
    <property type="entry name" value="ALKYL HYDROPEROXIDE REDUCTASE AHPD"/>
    <property type="match status" value="1"/>
</dbReference>
<dbReference type="Proteomes" id="UP000070184">
    <property type="component" value="Unassembled WGS sequence"/>
</dbReference>
<gene>
    <name evidence="2" type="ORF">AKJ61_00225</name>
</gene>
<sequence length="99" mass="10655">MEKELPEFLEILKEKDPQYAGNILENYEKNFSNGALTAKTKTLIALALDAGNGDVEGVKALTKQAKELGVTEEELLEVVEVVEGTSGFQGLAAAMKALE</sequence>
<dbReference type="EMBL" id="LHXK01000002">
    <property type="protein sequence ID" value="KXA90605.1"/>
    <property type="molecule type" value="Genomic_DNA"/>
</dbReference>
<dbReference type="InterPro" id="IPR003779">
    <property type="entry name" value="CMD-like"/>
</dbReference>
<dbReference type="Gene3D" id="1.20.1290.10">
    <property type="entry name" value="AhpD-like"/>
    <property type="match status" value="1"/>
</dbReference>